<keyword evidence="2" id="KW-1185">Reference proteome</keyword>
<proteinExistence type="predicted"/>
<accession>A0ABX8TPU9</accession>
<sequence>MVDRFGGKKFIYSFDKELTILSYFKKMKIKNLFEEVLFPLNYHISHKNFSDVFNNKNHFHKVKSENLKNHFSDILSKANDNDVEVFQNFGQLFTF</sequence>
<reference evidence="1 2" key="1">
    <citation type="journal article" date="2021" name="Mol. Plant">
        <title>Genomic insights into the fast growth of paulownias and the formation of Paulownia witches' broom.</title>
        <authorList>
            <person name="Cao Y."/>
            <person name="Sun G."/>
            <person name="Zhai X."/>
            <person name="Xu P."/>
            <person name="Ma L."/>
            <person name="Deng M."/>
            <person name="Zhao Z."/>
            <person name="Yang H."/>
            <person name="Dong Y."/>
            <person name="Shang Z."/>
            <person name="Lv Y."/>
            <person name="Yan L."/>
            <person name="Liu H."/>
            <person name="Cao X."/>
            <person name="Li B."/>
            <person name="Wang Z."/>
            <person name="Zhao X."/>
            <person name="Yu H."/>
            <person name="Wang F."/>
            <person name="Ma W."/>
            <person name="Huang J."/>
            <person name="Fan G."/>
        </authorList>
    </citation>
    <scope>NUCLEOTIDE SEQUENCE [LARGE SCALE GENOMIC DNA]</scope>
    <source>
        <strain evidence="1 2">Zhengzhou</strain>
    </source>
</reference>
<dbReference type="RefSeq" id="WP_219475205.1">
    <property type="nucleotide sequence ID" value="NZ_CP066882.1"/>
</dbReference>
<dbReference type="Proteomes" id="UP000825369">
    <property type="component" value="Chromosome"/>
</dbReference>
<name>A0ABX8TPU9_9MOLU</name>
<organism evidence="1 2">
    <name type="scientific">Paulownia witches'-broom phytoplasma</name>
    <dbReference type="NCBI Taxonomy" id="39647"/>
    <lineage>
        <taxon>Bacteria</taxon>
        <taxon>Bacillati</taxon>
        <taxon>Mycoplasmatota</taxon>
        <taxon>Mollicutes</taxon>
        <taxon>Acholeplasmatales</taxon>
        <taxon>Acholeplasmataceae</taxon>
        <taxon>Candidatus Phytoplasma</taxon>
        <taxon>16SrI (Aster yellows group)</taxon>
    </lineage>
</organism>
<protein>
    <submittedName>
        <fullName evidence="1">Uncharacterized protein</fullName>
    </submittedName>
</protein>
<evidence type="ECO:0000313" key="1">
    <source>
        <dbReference type="EMBL" id="QYC31192.1"/>
    </source>
</evidence>
<gene>
    <name evidence="1" type="ORF">HGD80_01060</name>
</gene>
<dbReference type="EMBL" id="CP066882">
    <property type="protein sequence ID" value="QYC31192.1"/>
    <property type="molecule type" value="Genomic_DNA"/>
</dbReference>
<evidence type="ECO:0000313" key="2">
    <source>
        <dbReference type="Proteomes" id="UP000825369"/>
    </source>
</evidence>